<dbReference type="InterPro" id="IPR046906">
    <property type="entry name" value="Mab-21_HhH/H2TH-like"/>
</dbReference>
<evidence type="ECO:0000256" key="1">
    <source>
        <dbReference type="ARBA" id="ARBA00008307"/>
    </source>
</evidence>
<dbReference type="Pfam" id="PF03281">
    <property type="entry name" value="Mab-21"/>
    <property type="match status" value="1"/>
</dbReference>
<name>A0A6J8E1V4_MYTCO</name>
<dbReference type="SMART" id="SM01265">
    <property type="entry name" value="Mab-21"/>
    <property type="match status" value="1"/>
</dbReference>
<sequence length="530" mass="62170">MTIHQFEREYKKCLQRRFAKEQWILNLQYPMKSSHEYLEYLENCTCHKEGYVTYQSCDLIEKRLFENLVNLVGTEIEIRTRQRLFILRDKVDCEMNTHFTYITSGSIAEGLDLPGSDLDQMFLLNGVEIVHENNAHYHFFCTTLVMEIDTQLPGFVRLRLIHIGETKSQSIINILDCIKTSEERLYLSTQLFISNITGVNFSTHQVKIHGPCISQSFEAVDFAYCLQIRCWPNVAQHWIYRHRQQWPCSAVIDDIIQSGCLVVAVGPKHVAENDFLWRLSFSIAEKKLLHSFNYTQLLCYGLLKLTLKRIINKNPIVKDLLCSYFIKTSLFWLSEELSIETFRISNLFSCYNLCLEKLMMWVKDCYCPNYFIPEHNMFLGKIDLTNNKPLLELLQRIKDVGIANLNDIFLHADEFISIYPRLSDKWHFKLDFLLFKIAKITPPKHENNCYRTLNLIESLIKSETSKFIIGTCNYFKATVNQCLVQCLSIPRPFMSSQEIYYLFKSQHRCLHDGLKCDAVSGWLLYAFVLL</sequence>
<dbReference type="AlphaFoldDB" id="A0A6J8E1V4"/>
<dbReference type="InterPro" id="IPR046903">
    <property type="entry name" value="Mab-21-like_nuc_Trfase"/>
</dbReference>
<protein>
    <submittedName>
        <fullName evidence="4">Uncharacterized protein</fullName>
    </submittedName>
</protein>
<feature type="domain" description="Mab-21-like HhH/H2TH-like" evidence="3">
    <location>
        <begin position="312"/>
        <end position="383"/>
    </location>
</feature>
<dbReference type="PANTHER" id="PTHR10656">
    <property type="entry name" value="CELL FATE DETERMINING PROTEIN MAB21-RELATED"/>
    <property type="match status" value="1"/>
</dbReference>
<proteinExistence type="inferred from homology"/>
<evidence type="ECO:0000313" key="5">
    <source>
        <dbReference type="Proteomes" id="UP000507470"/>
    </source>
</evidence>
<keyword evidence="5" id="KW-1185">Reference proteome</keyword>
<dbReference type="OrthoDB" id="6137820at2759"/>
<dbReference type="EMBL" id="CACVKT020008353">
    <property type="protein sequence ID" value="CAC5414804.1"/>
    <property type="molecule type" value="Genomic_DNA"/>
</dbReference>
<evidence type="ECO:0000259" key="2">
    <source>
        <dbReference type="Pfam" id="PF03281"/>
    </source>
</evidence>
<dbReference type="Pfam" id="PF20266">
    <property type="entry name" value="Mab-21_C"/>
    <property type="match status" value="1"/>
</dbReference>
<dbReference type="PANTHER" id="PTHR10656:SF69">
    <property type="entry name" value="MAB-21-LIKE HHH_H2TH-LIKE DOMAIN-CONTAINING PROTEIN"/>
    <property type="match status" value="1"/>
</dbReference>
<dbReference type="Gene3D" id="1.10.1410.40">
    <property type="match status" value="1"/>
</dbReference>
<feature type="domain" description="Mab-21-like nucleotidyltransferase" evidence="2">
    <location>
        <begin position="218"/>
        <end position="290"/>
    </location>
</feature>
<reference evidence="4 5" key="1">
    <citation type="submission" date="2020-06" db="EMBL/GenBank/DDBJ databases">
        <authorList>
            <person name="Li R."/>
            <person name="Bekaert M."/>
        </authorList>
    </citation>
    <scope>NUCLEOTIDE SEQUENCE [LARGE SCALE GENOMIC DNA]</scope>
    <source>
        <strain evidence="5">wild</strain>
    </source>
</reference>
<comment type="similarity">
    <text evidence="1">Belongs to the mab-21 family.</text>
</comment>
<accession>A0A6J8E1V4</accession>
<organism evidence="4 5">
    <name type="scientific">Mytilus coruscus</name>
    <name type="common">Sea mussel</name>
    <dbReference type="NCBI Taxonomy" id="42192"/>
    <lineage>
        <taxon>Eukaryota</taxon>
        <taxon>Metazoa</taxon>
        <taxon>Spiralia</taxon>
        <taxon>Lophotrochozoa</taxon>
        <taxon>Mollusca</taxon>
        <taxon>Bivalvia</taxon>
        <taxon>Autobranchia</taxon>
        <taxon>Pteriomorphia</taxon>
        <taxon>Mytilida</taxon>
        <taxon>Mytiloidea</taxon>
        <taxon>Mytilidae</taxon>
        <taxon>Mytilinae</taxon>
        <taxon>Mytilus</taxon>
    </lineage>
</organism>
<evidence type="ECO:0000313" key="4">
    <source>
        <dbReference type="EMBL" id="CAC5414804.1"/>
    </source>
</evidence>
<gene>
    <name evidence="4" type="ORF">MCOR_47551</name>
</gene>
<evidence type="ECO:0000259" key="3">
    <source>
        <dbReference type="Pfam" id="PF20266"/>
    </source>
</evidence>
<dbReference type="Proteomes" id="UP000507470">
    <property type="component" value="Unassembled WGS sequence"/>
</dbReference>
<dbReference type="InterPro" id="IPR024810">
    <property type="entry name" value="MAB21L/cGLR"/>
</dbReference>